<proteinExistence type="predicted"/>
<dbReference type="PANTHER" id="PTHR15410">
    <property type="entry name" value="HIRA-INTERACTING PROTEIN 3"/>
    <property type="match status" value="1"/>
</dbReference>
<sequence>MANEETIESQIEVAMASRIPHFRQQADTLTFEGVRRLLEKDLGLDKFALDVHKRFVKQLLSKVLVSVADPSPAIVNIIHPFSLWGTILSLSCNMKGSSFVLFMIITHMSKLCNIIIFASSYIENTY</sequence>
<dbReference type="STRING" id="79200.A0A166BTQ0"/>
<feature type="transmembrane region" description="Helical" evidence="1">
    <location>
        <begin position="99"/>
        <end position="122"/>
    </location>
</feature>
<accession>A0A166BTQ0</accession>
<dbReference type="AlphaFoldDB" id="A0A166BTQ0"/>
<dbReference type="EMBL" id="LNRQ01000003">
    <property type="protein sequence ID" value="KZN02859.1"/>
    <property type="molecule type" value="Genomic_DNA"/>
</dbReference>
<reference evidence="2" key="1">
    <citation type="journal article" date="2016" name="Nat. Genet.">
        <title>A high-quality carrot genome assembly provides new insights into carotenoid accumulation and asterid genome evolution.</title>
        <authorList>
            <person name="Iorizzo M."/>
            <person name="Ellison S."/>
            <person name="Senalik D."/>
            <person name="Zeng P."/>
            <person name="Satapoomin P."/>
            <person name="Huang J."/>
            <person name="Bowman M."/>
            <person name="Iovene M."/>
            <person name="Sanseverino W."/>
            <person name="Cavagnaro P."/>
            <person name="Yildiz M."/>
            <person name="Macko-Podgorni A."/>
            <person name="Moranska E."/>
            <person name="Grzebelus E."/>
            <person name="Grzebelus D."/>
            <person name="Ashrafi H."/>
            <person name="Zheng Z."/>
            <person name="Cheng S."/>
            <person name="Spooner D."/>
            <person name="Van Deynze A."/>
            <person name="Simon P."/>
        </authorList>
    </citation>
    <scope>NUCLEOTIDE SEQUENCE [LARGE SCALE GENOMIC DNA]</scope>
    <source>
        <tissue evidence="2">Leaf</tissue>
    </source>
</reference>
<evidence type="ECO:0000256" key="1">
    <source>
        <dbReference type="SAM" id="Phobius"/>
    </source>
</evidence>
<keyword evidence="1" id="KW-0472">Membrane</keyword>
<dbReference type="InterPro" id="IPR037647">
    <property type="entry name" value="HIRIP3"/>
</dbReference>
<evidence type="ECO:0000313" key="2">
    <source>
        <dbReference type="EMBL" id="KZN02859.1"/>
    </source>
</evidence>
<name>A0A166BTQ0_DAUCS</name>
<organism evidence="2">
    <name type="scientific">Daucus carota subsp. sativus</name>
    <name type="common">Carrot</name>
    <dbReference type="NCBI Taxonomy" id="79200"/>
    <lineage>
        <taxon>Eukaryota</taxon>
        <taxon>Viridiplantae</taxon>
        <taxon>Streptophyta</taxon>
        <taxon>Embryophyta</taxon>
        <taxon>Tracheophyta</taxon>
        <taxon>Spermatophyta</taxon>
        <taxon>Magnoliopsida</taxon>
        <taxon>eudicotyledons</taxon>
        <taxon>Gunneridae</taxon>
        <taxon>Pentapetalae</taxon>
        <taxon>asterids</taxon>
        <taxon>campanulids</taxon>
        <taxon>Apiales</taxon>
        <taxon>Apiaceae</taxon>
        <taxon>Apioideae</taxon>
        <taxon>Scandiceae</taxon>
        <taxon>Daucinae</taxon>
        <taxon>Daucus</taxon>
        <taxon>Daucus sect. Daucus</taxon>
    </lineage>
</organism>
<dbReference type="PANTHER" id="PTHR15410:SF2">
    <property type="entry name" value="HIRA-INTERACTING PROTEIN 3"/>
    <property type="match status" value="1"/>
</dbReference>
<dbReference type="Gramene" id="KZN02859">
    <property type="protein sequence ID" value="KZN02859"/>
    <property type="gene ID" value="DCAR_011615"/>
</dbReference>
<keyword evidence="1" id="KW-1133">Transmembrane helix</keyword>
<keyword evidence="1" id="KW-0812">Transmembrane</keyword>
<dbReference type="GO" id="GO:0005634">
    <property type="term" value="C:nucleus"/>
    <property type="evidence" value="ECO:0007669"/>
    <property type="project" value="TreeGrafter"/>
</dbReference>
<comment type="caution">
    <text evidence="2">The sequence shown here is derived from an EMBL/GenBank/DDBJ whole genome shotgun (WGS) entry which is preliminary data.</text>
</comment>
<gene>
    <name evidence="2" type="ORF">DCAR_011615</name>
</gene>
<protein>
    <submittedName>
        <fullName evidence="2">Uncharacterized protein</fullName>
    </submittedName>
</protein>